<keyword evidence="2" id="KW-1185">Reference proteome</keyword>
<dbReference type="EMBL" id="JBHUKU010000013">
    <property type="protein sequence ID" value="MFD2461460.1"/>
    <property type="molecule type" value="Genomic_DNA"/>
</dbReference>
<sequence>MNVDRVQVLAHRIAAHGLHRAGADAAELAVFDLGLQDSMRDTALLGLVARLGGEVTPESLVDDDRLALAWSHRGAPHFHRRAGLAELTASLVPLDEADALARIMWQRKQVREAGLDALEVLFTTARAIRKVVKGPMTKGAVSTAITKILPPAFSRWCRGCDATHVHEQLMRVATPHAGVRLEAGESPATLAPLEDRGPIRTKPDVAAATRVVERYLRINGPAAPGDAAGYVGTTRSALDRMWPEGLAEVDVDGRRTFLPADLLPALENPPEPDLVRLLPPLDPFVQARDKAVLVPDPARQKEVWRMLGNPGVLLACGEIAGIWRTKSAGKRLAFAITAFDPLRPADRDAAEAEATRVATARGFTAPTVTWLP</sequence>
<dbReference type="PANTHER" id="PTHR38479">
    <property type="entry name" value="LMO0824 PROTEIN"/>
    <property type="match status" value="1"/>
</dbReference>
<reference evidence="2" key="1">
    <citation type="journal article" date="2019" name="Int. J. Syst. Evol. Microbiol.">
        <title>The Global Catalogue of Microorganisms (GCM) 10K type strain sequencing project: providing services to taxonomists for standard genome sequencing and annotation.</title>
        <authorList>
            <consortium name="The Broad Institute Genomics Platform"/>
            <consortium name="The Broad Institute Genome Sequencing Center for Infectious Disease"/>
            <person name="Wu L."/>
            <person name="Ma J."/>
        </authorList>
    </citation>
    <scope>NUCLEOTIDE SEQUENCE [LARGE SCALE GENOMIC DNA]</scope>
    <source>
        <strain evidence="2">CGMCC 4.7643</strain>
    </source>
</reference>
<evidence type="ECO:0000313" key="1">
    <source>
        <dbReference type="EMBL" id="MFD2461460.1"/>
    </source>
</evidence>
<dbReference type="Proteomes" id="UP001597419">
    <property type="component" value="Unassembled WGS sequence"/>
</dbReference>
<dbReference type="Pfam" id="PF06224">
    <property type="entry name" value="AlkZ-like"/>
    <property type="match status" value="1"/>
</dbReference>
<proteinExistence type="predicted"/>
<name>A0ABW5GKX4_9PSEU</name>
<evidence type="ECO:0000313" key="2">
    <source>
        <dbReference type="Proteomes" id="UP001597419"/>
    </source>
</evidence>
<accession>A0ABW5GKX4</accession>
<dbReference type="RefSeq" id="WP_345404377.1">
    <property type="nucleotide sequence ID" value="NZ_BAABHG010000016.1"/>
</dbReference>
<dbReference type="PANTHER" id="PTHR38479:SF2">
    <property type="entry name" value="WINGED HELIX DNA-BINDING DOMAIN-CONTAINING PROTEIN"/>
    <property type="match status" value="1"/>
</dbReference>
<dbReference type="InterPro" id="IPR009351">
    <property type="entry name" value="AlkZ-like"/>
</dbReference>
<gene>
    <name evidence="1" type="ORF">ACFSYJ_22840</name>
</gene>
<comment type="caution">
    <text evidence="1">The sequence shown here is derived from an EMBL/GenBank/DDBJ whole genome shotgun (WGS) entry which is preliminary data.</text>
</comment>
<organism evidence="1 2">
    <name type="scientific">Amycolatopsis samaneae</name>
    <dbReference type="NCBI Taxonomy" id="664691"/>
    <lineage>
        <taxon>Bacteria</taxon>
        <taxon>Bacillati</taxon>
        <taxon>Actinomycetota</taxon>
        <taxon>Actinomycetes</taxon>
        <taxon>Pseudonocardiales</taxon>
        <taxon>Pseudonocardiaceae</taxon>
        <taxon>Amycolatopsis</taxon>
    </lineage>
</organism>
<protein>
    <submittedName>
        <fullName evidence="1">DNA glycosylase AlkZ-like family protein</fullName>
    </submittedName>
</protein>